<organism evidence="1 2">
    <name type="scientific">Tetrahymena thermophila (strain SB210)</name>
    <dbReference type="NCBI Taxonomy" id="312017"/>
    <lineage>
        <taxon>Eukaryota</taxon>
        <taxon>Sar</taxon>
        <taxon>Alveolata</taxon>
        <taxon>Ciliophora</taxon>
        <taxon>Intramacronucleata</taxon>
        <taxon>Oligohymenophorea</taxon>
        <taxon>Hymenostomatida</taxon>
        <taxon>Tetrahymenina</taxon>
        <taxon>Tetrahymenidae</taxon>
        <taxon>Tetrahymena</taxon>
    </lineage>
</organism>
<dbReference type="RefSeq" id="XP_001020830.1">
    <property type="nucleotide sequence ID" value="XM_001020830.1"/>
</dbReference>
<dbReference type="Proteomes" id="UP000009168">
    <property type="component" value="Unassembled WGS sequence"/>
</dbReference>
<keyword evidence="2" id="KW-1185">Reference proteome</keyword>
<sequence>MEIEQDNIINSVIKLIKQSEIKEAIKYLLQIEQVNQNDLESFLDSQILIPIFSYYIQKDDILDKHDREDQIQQYYSLLSLIDRLILIDDQRINRIIMKCNIKELMSKLVAIKDPNFSVSVFSSLSQLAKQTPELFSTQFIYQLQRSLLEKCSNSSQRLEYFFYIFYNLKDQSPKYKIDAYFYTNFLKMQFQSIKLTKQSIKYVLSTLQHLLKEQENSESNTFKNIFEVVAGFMFPRLSLDYNICNANFEECDQNIQFEFFQLIKLFMIYCQNSATLFISKNISEIRNVITDIKIKNQSIANVCLVLELINEAISSQNEYSLLIIDNLLSWEKFQNVLDDLTFQNKKDQKDEFIIRKIKQVICDILVNMLNKSQEHIIDYFINEFLIGQLVDLSTYLDSKRRQTGIEALVKVLTYLMHQQPEKFIIDLNNQEKNQDKSDLDYLFPQYKSGKIILNSLADLFEMTQLPYDANKVIPSYYFEMQKLSNKVKNKLYKKFGDKLPKSLRGQVNQYNQSNNQKLKKVNIQENQDEWEDVSEDSQEAINNLHAIIVDQFNLQTKQSDESYEE</sequence>
<dbReference type="AlphaFoldDB" id="I7LW17"/>
<reference evidence="2" key="1">
    <citation type="journal article" date="2006" name="PLoS Biol.">
        <title>Macronuclear genome sequence of the ciliate Tetrahymena thermophila, a model eukaryote.</title>
        <authorList>
            <person name="Eisen J.A."/>
            <person name="Coyne R.S."/>
            <person name="Wu M."/>
            <person name="Wu D."/>
            <person name="Thiagarajan M."/>
            <person name="Wortman J.R."/>
            <person name="Badger J.H."/>
            <person name="Ren Q."/>
            <person name="Amedeo P."/>
            <person name="Jones K.M."/>
            <person name="Tallon L.J."/>
            <person name="Delcher A.L."/>
            <person name="Salzberg S.L."/>
            <person name="Silva J.C."/>
            <person name="Haas B.J."/>
            <person name="Majoros W.H."/>
            <person name="Farzad M."/>
            <person name="Carlton J.M."/>
            <person name="Smith R.K. Jr."/>
            <person name="Garg J."/>
            <person name="Pearlman R.E."/>
            <person name="Karrer K.M."/>
            <person name="Sun L."/>
            <person name="Manning G."/>
            <person name="Elde N.C."/>
            <person name="Turkewitz A.P."/>
            <person name="Asai D.J."/>
            <person name="Wilkes D.E."/>
            <person name="Wang Y."/>
            <person name="Cai H."/>
            <person name="Collins K."/>
            <person name="Stewart B.A."/>
            <person name="Lee S.R."/>
            <person name="Wilamowska K."/>
            <person name="Weinberg Z."/>
            <person name="Ruzzo W.L."/>
            <person name="Wloga D."/>
            <person name="Gaertig J."/>
            <person name="Frankel J."/>
            <person name="Tsao C.-C."/>
            <person name="Gorovsky M.A."/>
            <person name="Keeling P.J."/>
            <person name="Waller R.F."/>
            <person name="Patron N.J."/>
            <person name="Cherry J.M."/>
            <person name="Stover N.A."/>
            <person name="Krieger C.J."/>
            <person name="del Toro C."/>
            <person name="Ryder H.F."/>
            <person name="Williamson S.C."/>
            <person name="Barbeau R.A."/>
            <person name="Hamilton E.P."/>
            <person name="Orias E."/>
        </authorList>
    </citation>
    <scope>NUCLEOTIDE SEQUENCE [LARGE SCALE GENOMIC DNA]</scope>
    <source>
        <strain evidence="2">SB210</strain>
    </source>
</reference>
<evidence type="ECO:0000313" key="2">
    <source>
        <dbReference type="Proteomes" id="UP000009168"/>
    </source>
</evidence>
<protein>
    <submittedName>
        <fullName evidence="1">Uncharacterized protein</fullName>
    </submittedName>
</protein>
<accession>I7LW17</accession>
<dbReference type="KEGG" id="tet:TTHERM_00411360"/>
<dbReference type="GeneID" id="7836072"/>
<name>I7LW17_TETTS</name>
<evidence type="ECO:0000313" key="1">
    <source>
        <dbReference type="EMBL" id="EAS00585.1"/>
    </source>
</evidence>
<dbReference type="InParanoid" id="I7LW17"/>
<gene>
    <name evidence="1" type="ORF">TTHERM_00411360</name>
</gene>
<dbReference type="HOGENOM" id="CLU_482782_0_0_1"/>
<dbReference type="EMBL" id="GG662612">
    <property type="protein sequence ID" value="EAS00585.1"/>
    <property type="molecule type" value="Genomic_DNA"/>
</dbReference>
<proteinExistence type="predicted"/>